<dbReference type="Proteomes" id="UP000886523">
    <property type="component" value="Unassembled WGS sequence"/>
</dbReference>
<keyword evidence="2" id="KW-1185">Reference proteome</keyword>
<protein>
    <submittedName>
        <fullName evidence="1">Uncharacterized protein</fullName>
    </submittedName>
</protein>
<sequence length="567" mass="63331">MSLAATSLFSHAAITSSRARAHRSEGPCRIQFGPDWRNNEIMEWHNSSGPRPTKINMFQLRRERSAFKHQYVVLFLSHDCILRLDRRGDEANPMDTLTPEGTDSIDTIADVTSLSDLDKTSEFLAELHCQGSNIDLLNIIKICFGIHTDTRAGRYTLQRFNCYFFAWTVLVAAARHVVRWDMHPSDSPWETISQTLADALSRICTDAMINLLIEGTIISVMTTRLKLKSQLSRGMSNRARLVWAMPKWLIRPALRLMLRSSGKSGMHTSLRLRLRSELLSALEPTLRSALTDLRVSTLRTTLWKGDVENAMREAAHRDVVISILNAMAAAVSRLELTMEDVDAFRSRAGFGDPDFLGGRKGDWSPAFIAGFRAIVQTAPLFAAPEGRAFVTDDTTWDEVWNSVRDIVRDASKEAMKDPEGGWTALWDAFMEVWAEAWEVLGPKMRDGGRMTVNQLTDLTNNALAVSVVNSLPDTRLHINGRDMAPSRLRRVSPSKFIAGLASGTQSEFQPYMLKLIREHGRLVGRFGSDSAQVEDDIRQAMNRVWRVVVDLDGEGASAGGDPNADGS</sequence>
<name>A0A9P6DP87_9AGAM</name>
<accession>A0A9P6DP87</accession>
<dbReference type="OrthoDB" id="3269726at2759"/>
<evidence type="ECO:0000313" key="2">
    <source>
        <dbReference type="Proteomes" id="UP000886523"/>
    </source>
</evidence>
<comment type="caution">
    <text evidence="1">The sequence shown here is derived from an EMBL/GenBank/DDBJ whole genome shotgun (WGS) entry which is preliminary data.</text>
</comment>
<reference evidence="1" key="1">
    <citation type="journal article" date="2020" name="Nat. Commun.">
        <title>Large-scale genome sequencing of mycorrhizal fungi provides insights into the early evolution of symbiotic traits.</title>
        <authorList>
            <person name="Miyauchi S."/>
            <person name="Kiss E."/>
            <person name="Kuo A."/>
            <person name="Drula E."/>
            <person name="Kohler A."/>
            <person name="Sanchez-Garcia M."/>
            <person name="Morin E."/>
            <person name="Andreopoulos B."/>
            <person name="Barry K.W."/>
            <person name="Bonito G."/>
            <person name="Buee M."/>
            <person name="Carver A."/>
            <person name="Chen C."/>
            <person name="Cichocki N."/>
            <person name="Clum A."/>
            <person name="Culley D."/>
            <person name="Crous P.W."/>
            <person name="Fauchery L."/>
            <person name="Girlanda M."/>
            <person name="Hayes R.D."/>
            <person name="Keri Z."/>
            <person name="LaButti K."/>
            <person name="Lipzen A."/>
            <person name="Lombard V."/>
            <person name="Magnuson J."/>
            <person name="Maillard F."/>
            <person name="Murat C."/>
            <person name="Nolan M."/>
            <person name="Ohm R.A."/>
            <person name="Pangilinan J."/>
            <person name="Pereira M.F."/>
            <person name="Perotto S."/>
            <person name="Peter M."/>
            <person name="Pfister S."/>
            <person name="Riley R."/>
            <person name="Sitrit Y."/>
            <person name="Stielow J.B."/>
            <person name="Szollosi G."/>
            <person name="Zifcakova L."/>
            <person name="Stursova M."/>
            <person name="Spatafora J.W."/>
            <person name="Tedersoo L."/>
            <person name="Vaario L.M."/>
            <person name="Yamada A."/>
            <person name="Yan M."/>
            <person name="Wang P."/>
            <person name="Xu J."/>
            <person name="Bruns T."/>
            <person name="Baldrian P."/>
            <person name="Vilgalys R."/>
            <person name="Dunand C."/>
            <person name="Henrissat B."/>
            <person name="Grigoriev I.V."/>
            <person name="Hibbett D."/>
            <person name="Nagy L.G."/>
            <person name="Martin F.M."/>
        </authorList>
    </citation>
    <scope>NUCLEOTIDE SEQUENCE</scope>
    <source>
        <strain evidence="1">UP504</strain>
    </source>
</reference>
<dbReference type="AlphaFoldDB" id="A0A9P6DP87"/>
<organism evidence="1 2">
    <name type="scientific">Hydnum rufescens UP504</name>
    <dbReference type="NCBI Taxonomy" id="1448309"/>
    <lineage>
        <taxon>Eukaryota</taxon>
        <taxon>Fungi</taxon>
        <taxon>Dikarya</taxon>
        <taxon>Basidiomycota</taxon>
        <taxon>Agaricomycotina</taxon>
        <taxon>Agaricomycetes</taxon>
        <taxon>Cantharellales</taxon>
        <taxon>Hydnaceae</taxon>
        <taxon>Hydnum</taxon>
    </lineage>
</organism>
<evidence type="ECO:0000313" key="1">
    <source>
        <dbReference type="EMBL" id="KAF9505435.1"/>
    </source>
</evidence>
<dbReference type="EMBL" id="MU129154">
    <property type="protein sequence ID" value="KAF9505435.1"/>
    <property type="molecule type" value="Genomic_DNA"/>
</dbReference>
<proteinExistence type="predicted"/>
<gene>
    <name evidence="1" type="ORF">BS47DRAFT_538063</name>
</gene>